<gene>
    <name evidence="3" type="ORF">KDW03_04620</name>
</gene>
<reference evidence="3" key="1">
    <citation type="submission" date="2021-04" db="EMBL/GenBank/DDBJ databases">
        <authorList>
            <person name="Postec A."/>
        </authorList>
    </citation>
    <scope>NUCLEOTIDE SEQUENCE</scope>
    <source>
        <strain evidence="3">F1F22</strain>
    </source>
</reference>
<keyword evidence="1" id="KW-1133">Transmembrane helix</keyword>
<organism evidence="3 4">
    <name type="scientific">Thermospira aquatica</name>
    <dbReference type="NCBI Taxonomy" id="2828656"/>
    <lineage>
        <taxon>Bacteria</taxon>
        <taxon>Pseudomonadati</taxon>
        <taxon>Spirochaetota</taxon>
        <taxon>Spirochaetia</taxon>
        <taxon>Brevinematales</taxon>
        <taxon>Thermospiraceae</taxon>
        <taxon>Thermospira</taxon>
    </lineage>
</organism>
<dbReference type="InterPro" id="IPR011055">
    <property type="entry name" value="Dup_hybrid_motif"/>
</dbReference>
<dbReference type="AlphaFoldDB" id="A0AAX3BFM0"/>
<evidence type="ECO:0000313" key="4">
    <source>
        <dbReference type="Proteomes" id="UP001056539"/>
    </source>
</evidence>
<sequence length="407" mass="45979">MGNQVSTPFLLKTSIFLSLLFASCYGLYWNGASPLVLPFVGAGVSRVFFEVPLETNISLSFTYTSNLFIIQPMNPFPSFELKDGILVIVYPWKTVMYKMRISTLPPSVEILHTPSLGRGKSGLVIYRVGSSIPCQTWIEDNLGCRYYPYEEKKVWVSLVGWPLTTTRYQLKIVVEDAAQNSVEKLVSYSPLKTTYRVRTIPLAREFAKEQGTEVNLTNLTGDPLKDYNTLMAAFAKQTKVSVFELTYRRSGRGGQMFTNLPFLPLQEFAFSSLFGDERRFVLEGKVMRSSYHYGIDMVAPSNTPVVTPWGGEVKFADYNGASGNTVIIDHGLGMYSVYMHLERIDVRTKMMVRAGQQIGIIGKTGYSTGIHLHLGISIQGRYVDPTDWTNQEWLENHILEPLRRYGK</sequence>
<dbReference type="KEGG" id="taqu:KDW03_04620"/>
<dbReference type="InterPro" id="IPR016047">
    <property type="entry name" value="M23ase_b-sheet_dom"/>
</dbReference>
<evidence type="ECO:0000313" key="3">
    <source>
        <dbReference type="EMBL" id="URA11087.1"/>
    </source>
</evidence>
<dbReference type="EMBL" id="CP073355">
    <property type="protein sequence ID" value="URA11087.1"/>
    <property type="molecule type" value="Genomic_DNA"/>
</dbReference>
<evidence type="ECO:0000256" key="1">
    <source>
        <dbReference type="SAM" id="Phobius"/>
    </source>
</evidence>
<reference evidence="3" key="2">
    <citation type="submission" date="2022-06" db="EMBL/GenBank/DDBJ databases">
        <title>Thermospira aquatica gen. nov., sp. nov.</title>
        <authorList>
            <person name="Ben Ali Gam Z."/>
            <person name="Labat M."/>
        </authorList>
    </citation>
    <scope>NUCLEOTIDE SEQUENCE</scope>
    <source>
        <strain evidence="3">F1F22</strain>
    </source>
</reference>
<feature type="domain" description="M23ase beta-sheet core" evidence="2">
    <location>
        <begin position="291"/>
        <end position="385"/>
    </location>
</feature>
<accession>A0AAX3BFM0</accession>
<protein>
    <submittedName>
        <fullName evidence="3">M23 family metallopeptidase</fullName>
    </submittedName>
</protein>
<dbReference type="Pfam" id="PF01551">
    <property type="entry name" value="Peptidase_M23"/>
    <property type="match status" value="1"/>
</dbReference>
<dbReference type="SUPFAM" id="SSF51261">
    <property type="entry name" value="Duplicated hybrid motif"/>
    <property type="match status" value="1"/>
</dbReference>
<dbReference type="Proteomes" id="UP001056539">
    <property type="component" value="Chromosome"/>
</dbReference>
<keyword evidence="1" id="KW-0472">Membrane</keyword>
<name>A0AAX3BFM0_9SPIR</name>
<dbReference type="GO" id="GO:0004222">
    <property type="term" value="F:metalloendopeptidase activity"/>
    <property type="evidence" value="ECO:0007669"/>
    <property type="project" value="TreeGrafter"/>
</dbReference>
<keyword evidence="1" id="KW-0812">Transmembrane</keyword>
<dbReference type="PANTHER" id="PTHR21666">
    <property type="entry name" value="PEPTIDASE-RELATED"/>
    <property type="match status" value="1"/>
</dbReference>
<dbReference type="CDD" id="cd12797">
    <property type="entry name" value="M23_peptidase"/>
    <property type="match status" value="1"/>
</dbReference>
<keyword evidence="4" id="KW-1185">Reference proteome</keyword>
<dbReference type="RefSeq" id="WP_271436222.1">
    <property type="nucleotide sequence ID" value="NZ_CP073355.1"/>
</dbReference>
<dbReference type="Gene3D" id="2.70.70.10">
    <property type="entry name" value="Glucose Permease (Domain IIA)"/>
    <property type="match status" value="1"/>
</dbReference>
<feature type="transmembrane region" description="Helical" evidence="1">
    <location>
        <begin position="9"/>
        <end position="29"/>
    </location>
</feature>
<dbReference type="PANTHER" id="PTHR21666:SF270">
    <property type="entry name" value="MUREIN HYDROLASE ACTIVATOR ENVC"/>
    <property type="match status" value="1"/>
</dbReference>
<proteinExistence type="predicted"/>
<dbReference type="InterPro" id="IPR050570">
    <property type="entry name" value="Cell_wall_metabolism_enzyme"/>
</dbReference>
<evidence type="ECO:0000259" key="2">
    <source>
        <dbReference type="Pfam" id="PF01551"/>
    </source>
</evidence>